<protein>
    <submittedName>
        <fullName evidence="1">Uncharacterized protein</fullName>
    </submittedName>
</protein>
<proteinExistence type="predicted"/>
<dbReference type="STRING" id="871968.DESME_01615"/>
<evidence type="ECO:0000313" key="2">
    <source>
        <dbReference type="Proteomes" id="UP000010847"/>
    </source>
</evidence>
<keyword evidence="2" id="KW-1185">Reference proteome</keyword>
<dbReference type="HOGENOM" id="CLU_2933850_0_0_9"/>
<dbReference type="Proteomes" id="UP000010847">
    <property type="component" value="Chromosome"/>
</dbReference>
<reference evidence="1 2" key="1">
    <citation type="submission" date="2013-12" db="EMBL/GenBank/DDBJ databases">
        <authorList>
            <consortium name="DOE Joint Genome Institute"/>
            <person name="Smidt H."/>
            <person name="Huntemann M."/>
            <person name="Han J."/>
            <person name="Chen A."/>
            <person name="Kyrpides N."/>
            <person name="Mavromatis K."/>
            <person name="Markowitz V."/>
            <person name="Palaniappan K."/>
            <person name="Ivanova N."/>
            <person name="Schaumberg A."/>
            <person name="Pati A."/>
            <person name="Liolios K."/>
            <person name="Nordberg H.P."/>
            <person name="Cantor M.N."/>
            <person name="Hua S.X."/>
            <person name="Woyke T."/>
        </authorList>
    </citation>
    <scope>NUCLEOTIDE SEQUENCE [LARGE SCALE GENOMIC DNA]</scope>
    <source>
        <strain evidence="2">DSM 15288</strain>
    </source>
</reference>
<dbReference type="AlphaFoldDB" id="W0EC91"/>
<dbReference type="EMBL" id="CP007032">
    <property type="protein sequence ID" value="AHF08382.1"/>
    <property type="molecule type" value="Genomic_DNA"/>
</dbReference>
<gene>
    <name evidence="1" type="ORF">DESME_01615</name>
</gene>
<name>W0EC91_9FIRM</name>
<accession>W0EC91</accession>
<dbReference type="KEGG" id="dmt:DESME_01615"/>
<evidence type="ECO:0000313" key="1">
    <source>
        <dbReference type="EMBL" id="AHF08382.1"/>
    </source>
</evidence>
<sequence>MIPKICPYCLKSSYSSYDDPEWICPYCGKNIGHKSNERGKIHEFLAIKDNSEDNSTFDRN</sequence>
<organism evidence="1 2">
    <name type="scientific">Desulfitobacterium metallireducens DSM 15288</name>
    <dbReference type="NCBI Taxonomy" id="871968"/>
    <lineage>
        <taxon>Bacteria</taxon>
        <taxon>Bacillati</taxon>
        <taxon>Bacillota</taxon>
        <taxon>Clostridia</taxon>
        <taxon>Eubacteriales</taxon>
        <taxon>Desulfitobacteriaceae</taxon>
        <taxon>Desulfitobacterium</taxon>
    </lineage>
</organism>